<organism evidence="5">
    <name type="scientific">Spodoptera exigua</name>
    <name type="common">Beet armyworm</name>
    <name type="synonym">Noctua fulgens</name>
    <dbReference type="NCBI Taxonomy" id="7107"/>
    <lineage>
        <taxon>Eukaryota</taxon>
        <taxon>Metazoa</taxon>
        <taxon>Ecdysozoa</taxon>
        <taxon>Arthropoda</taxon>
        <taxon>Hexapoda</taxon>
        <taxon>Insecta</taxon>
        <taxon>Pterygota</taxon>
        <taxon>Neoptera</taxon>
        <taxon>Endopterygota</taxon>
        <taxon>Lepidoptera</taxon>
        <taxon>Glossata</taxon>
        <taxon>Ditrysia</taxon>
        <taxon>Noctuoidea</taxon>
        <taxon>Noctuidae</taxon>
        <taxon>Amphipyrinae</taxon>
        <taxon>Spodoptera</taxon>
    </lineage>
</organism>
<gene>
    <name evidence="5" type="primary">ACT27</name>
</gene>
<dbReference type="InterPro" id="IPR020617">
    <property type="entry name" value="Thiolase_C"/>
</dbReference>
<dbReference type="EMBL" id="KU755515">
    <property type="protein sequence ID" value="ARD71225.1"/>
    <property type="molecule type" value="mRNA"/>
</dbReference>
<dbReference type="PANTHER" id="PTHR18919">
    <property type="entry name" value="ACETYL-COA C-ACYLTRANSFERASE"/>
    <property type="match status" value="1"/>
</dbReference>
<evidence type="ECO:0000256" key="3">
    <source>
        <dbReference type="ARBA" id="ARBA00023315"/>
    </source>
</evidence>
<keyword evidence="3" id="KW-0012">Acyltransferase</keyword>
<evidence type="ECO:0000256" key="1">
    <source>
        <dbReference type="ARBA" id="ARBA00010982"/>
    </source>
</evidence>
<protein>
    <submittedName>
        <fullName evidence="5">Acetyltransferase</fullName>
    </submittedName>
</protein>
<dbReference type="SUPFAM" id="SSF53901">
    <property type="entry name" value="Thiolase-like"/>
    <property type="match status" value="1"/>
</dbReference>
<dbReference type="InterPro" id="IPR020613">
    <property type="entry name" value="Thiolase_CS"/>
</dbReference>
<reference evidence="5" key="1">
    <citation type="submission" date="2016-02" db="EMBL/GenBank/DDBJ databases">
        <authorList>
            <person name="Wen L."/>
            <person name="He K."/>
            <person name="Yang H."/>
        </authorList>
    </citation>
    <scope>NUCLEOTIDE SEQUENCE</scope>
</reference>
<evidence type="ECO:0000313" key="5">
    <source>
        <dbReference type="EMBL" id="ARD71225.1"/>
    </source>
</evidence>
<proteinExistence type="evidence at transcript level"/>
<dbReference type="PANTHER" id="PTHR18919:SF107">
    <property type="entry name" value="ACETYL-COA ACETYLTRANSFERASE, CYTOSOLIC"/>
    <property type="match status" value="1"/>
</dbReference>
<dbReference type="Pfam" id="PF02803">
    <property type="entry name" value="Thiolase_C"/>
    <property type="match status" value="1"/>
</dbReference>
<name>A0A1V0M8B0_SPOEX</name>
<dbReference type="PROSITE" id="PS00737">
    <property type="entry name" value="THIOLASE_2"/>
    <property type="match status" value="1"/>
</dbReference>
<evidence type="ECO:0000259" key="4">
    <source>
        <dbReference type="Pfam" id="PF02803"/>
    </source>
</evidence>
<evidence type="ECO:0000256" key="2">
    <source>
        <dbReference type="ARBA" id="ARBA00022679"/>
    </source>
</evidence>
<dbReference type="AlphaFoldDB" id="A0A1V0M8B0"/>
<dbReference type="Gene3D" id="3.40.47.10">
    <property type="match status" value="1"/>
</dbReference>
<feature type="domain" description="Thiolase C-terminal" evidence="4">
    <location>
        <begin position="2"/>
        <end position="104"/>
    </location>
</feature>
<dbReference type="GO" id="GO:0016747">
    <property type="term" value="F:acyltransferase activity, transferring groups other than amino-acyl groups"/>
    <property type="evidence" value="ECO:0007669"/>
    <property type="project" value="InterPro"/>
</dbReference>
<dbReference type="InterPro" id="IPR016039">
    <property type="entry name" value="Thiolase-like"/>
</dbReference>
<accession>A0A1V0M8B0</accession>
<reference evidence="5" key="2">
    <citation type="journal article" date="2017" name="Mol. Genet. Genomics">
        <title>Molecular identification of differential expression genes associated with sex pheromone biosynthesis in Spodoptera exigua.</title>
        <authorList>
            <person name="Zhang Y.N."/>
            <person name="Zhang L.W."/>
            <person name="Chen D.S."/>
            <person name="Sun L."/>
            <person name="Li Z.Q."/>
            <person name="Ye Z.F."/>
            <person name="Zheng M.Y."/>
            <person name="Li J.B."/>
            <person name="Zhu X.Y."/>
        </authorList>
    </citation>
    <scope>NUCLEOTIDE SEQUENCE</scope>
</reference>
<keyword evidence="2 5" id="KW-0808">Transferase</keyword>
<sequence length="106" mass="11082">MLGIAPVLAVKSLLKRTGLTMNNMDLVELHETFAAATVACIRELDVDDDKLNVNGGAIAIGHPPAATGARIVTNLTHELRRRGLKRALTAGSIAGGQSIAMIIEAV</sequence>
<comment type="similarity">
    <text evidence="1">Belongs to the thiolase-like superfamily. Thiolase family.</text>
</comment>